<dbReference type="FunFam" id="3.30.40.10:FF:000143">
    <property type="entry name" value="Regulator of gluconeogenesis Rmd5"/>
    <property type="match status" value="1"/>
</dbReference>
<dbReference type="InterPro" id="IPR013083">
    <property type="entry name" value="Znf_RING/FYVE/PHD"/>
</dbReference>
<comment type="subcellular location">
    <subcellularLocation>
        <location evidence="1">Cytoplasm</location>
    </subcellularLocation>
</comment>
<dbReference type="Proteomes" id="UP000232875">
    <property type="component" value="Unassembled WGS sequence"/>
</dbReference>
<evidence type="ECO:0000256" key="6">
    <source>
        <dbReference type="ARBA" id="ARBA00061136"/>
    </source>
</evidence>
<dbReference type="PROSITE" id="PS50896">
    <property type="entry name" value="LISH"/>
    <property type="match status" value="1"/>
</dbReference>
<name>A0A2N1J9P7_9BASI</name>
<dbReference type="Pfam" id="PF10607">
    <property type="entry name" value="CTLH"/>
    <property type="match status" value="1"/>
</dbReference>
<dbReference type="AlphaFoldDB" id="A0A2N1J9P7"/>
<evidence type="ECO:0000256" key="2">
    <source>
        <dbReference type="ARBA" id="ARBA00022490"/>
    </source>
</evidence>
<dbReference type="GO" id="GO:0034657">
    <property type="term" value="C:GID complex"/>
    <property type="evidence" value="ECO:0007669"/>
    <property type="project" value="TreeGrafter"/>
</dbReference>
<dbReference type="SMART" id="SM00667">
    <property type="entry name" value="LisH"/>
    <property type="match status" value="1"/>
</dbReference>
<dbReference type="InterPro" id="IPR024964">
    <property type="entry name" value="CTLH/CRA"/>
</dbReference>
<evidence type="ECO:0000256" key="8">
    <source>
        <dbReference type="ARBA" id="ARBA00080744"/>
    </source>
</evidence>
<evidence type="ECO:0000256" key="1">
    <source>
        <dbReference type="ARBA" id="ARBA00004496"/>
    </source>
</evidence>
<dbReference type="GO" id="GO:0043161">
    <property type="term" value="P:proteasome-mediated ubiquitin-dependent protein catabolic process"/>
    <property type="evidence" value="ECO:0007669"/>
    <property type="project" value="InterPro"/>
</dbReference>
<evidence type="ECO:0000313" key="12">
    <source>
        <dbReference type="Proteomes" id="UP000232875"/>
    </source>
</evidence>
<feature type="zinc finger region" description="RING-Gid-type" evidence="9">
    <location>
        <begin position="365"/>
        <end position="406"/>
    </location>
</feature>
<dbReference type="CDD" id="cd16652">
    <property type="entry name" value="dRING_Rmd5p-like"/>
    <property type="match status" value="1"/>
</dbReference>
<dbReference type="Pfam" id="PF13445">
    <property type="entry name" value="zf-RING_UBOX"/>
    <property type="match status" value="1"/>
</dbReference>
<protein>
    <recommendedName>
        <fullName evidence="8">GID complex catalytic subunit 2</fullName>
    </recommendedName>
    <alternativeName>
        <fullName evidence="7">Glucose-induced degradation protein 2</fullName>
    </alternativeName>
</protein>
<evidence type="ECO:0000256" key="5">
    <source>
        <dbReference type="ARBA" id="ARBA00022833"/>
    </source>
</evidence>
<keyword evidence="4 9" id="KW-0863">Zinc-finger</keyword>
<dbReference type="SUPFAM" id="SSF57850">
    <property type="entry name" value="RING/U-box"/>
    <property type="match status" value="1"/>
</dbReference>
<keyword evidence="5" id="KW-0862">Zinc</keyword>
<feature type="domain" description="RING-Gid-type" evidence="10">
    <location>
        <begin position="365"/>
        <end position="406"/>
    </location>
</feature>
<evidence type="ECO:0000313" key="11">
    <source>
        <dbReference type="EMBL" id="PKI83280.1"/>
    </source>
</evidence>
<dbReference type="GO" id="GO:0005737">
    <property type="term" value="C:cytoplasm"/>
    <property type="evidence" value="ECO:0007669"/>
    <property type="project" value="UniProtKB-SubCell"/>
</dbReference>
<evidence type="ECO:0000256" key="9">
    <source>
        <dbReference type="PROSITE-ProRule" id="PRU01215"/>
    </source>
</evidence>
<evidence type="ECO:0000256" key="4">
    <source>
        <dbReference type="ARBA" id="ARBA00022771"/>
    </source>
</evidence>
<dbReference type="PROSITE" id="PS51867">
    <property type="entry name" value="ZF_RING_GID"/>
    <property type="match status" value="1"/>
</dbReference>
<dbReference type="STRING" id="2020962.A0A2N1J9P7"/>
<dbReference type="SMART" id="SM00184">
    <property type="entry name" value="RING"/>
    <property type="match status" value="1"/>
</dbReference>
<keyword evidence="3" id="KW-0479">Metal-binding</keyword>
<reference evidence="11 12" key="1">
    <citation type="submission" date="2017-10" db="EMBL/GenBank/DDBJ databases">
        <title>A novel species of cold-tolerant Malassezia isolated from bats.</title>
        <authorList>
            <person name="Lorch J.M."/>
            <person name="Palmer J.M."/>
            <person name="Vanderwolf K.J."/>
            <person name="Schmidt K.Z."/>
            <person name="Verant M.L."/>
            <person name="Weller T.J."/>
            <person name="Blehert D.S."/>
        </authorList>
    </citation>
    <scope>NUCLEOTIDE SEQUENCE [LARGE SCALE GENOMIC DNA]</scope>
    <source>
        <strain evidence="11 12">NWHC:44797-103</strain>
    </source>
</reference>
<dbReference type="InterPro" id="IPR045098">
    <property type="entry name" value="Fyv10_fam"/>
</dbReference>
<sequence>MDAIRQALRVAQQSIAPVTGTTAQFTSLGTLDSTIRSYELALDTVTPLTAASTATDLHAQLQSTHSTISDTNKQHYIALNKLSRAIDKRFPVSAHDLIDPSLFSSDTCTRALDNVVLDYLLRAGYADVAHVFAEETGLGMPEQQAHLYAKLGALCHTLAHGTLQPMLEWALAHREALRVRESPLEYLLFRQTFLNIMRGQASGVSLAPAQTKSRTNISAAYHYGRKHFVPYLGTHLNEIQRLFMLLLYVPEFHIDAAGASLQPPPSTEALLSFVPPLYRSAVTSLSTSYEQIAEQLYADYCALAGIPQRGPLQVSVDVGANIALRRIIKARSVMKDSKNGWSQADELPIEIPLPAELQFHSTFLCPVSKEPGTENNPPMMLPCGHVLCRDSLTHVARGVRVKCPYCPVESNAKDALRLYF</sequence>
<dbReference type="PANTHER" id="PTHR12170:SF3">
    <property type="entry name" value="GH10162P"/>
    <property type="match status" value="1"/>
</dbReference>
<dbReference type="EMBL" id="KZ454992">
    <property type="protein sequence ID" value="PKI83280.1"/>
    <property type="molecule type" value="Genomic_DNA"/>
</dbReference>
<comment type="similarity">
    <text evidence="6">Belongs to the RMD5/GID2 family.</text>
</comment>
<evidence type="ECO:0000256" key="7">
    <source>
        <dbReference type="ARBA" id="ARBA00075398"/>
    </source>
</evidence>
<accession>A0A2N1J9P7</accession>
<organism evidence="11 12">
    <name type="scientific">Malassezia vespertilionis</name>
    <dbReference type="NCBI Taxonomy" id="2020962"/>
    <lineage>
        <taxon>Eukaryota</taxon>
        <taxon>Fungi</taxon>
        <taxon>Dikarya</taxon>
        <taxon>Basidiomycota</taxon>
        <taxon>Ustilaginomycotina</taxon>
        <taxon>Malasseziomycetes</taxon>
        <taxon>Malasseziales</taxon>
        <taxon>Malasseziaceae</taxon>
        <taxon>Malassezia</taxon>
    </lineage>
</organism>
<dbReference type="OrthoDB" id="1933281at2759"/>
<dbReference type="InterPro" id="IPR044063">
    <property type="entry name" value="ZF_RING_GID"/>
</dbReference>
<dbReference type="GO" id="GO:0061630">
    <property type="term" value="F:ubiquitin protein ligase activity"/>
    <property type="evidence" value="ECO:0007669"/>
    <property type="project" value="InterPro"/>
</dbReference>
<keyword evidence="12" id="KW-1185">Reference proteome</keyword>
<dbReference type="PANTHER" id="PTHR12170">
    <property type="entry name" value="MACROPHAGE ERYTHROBLAST ATTACHER-RELATED"/>
    <property type="match status" value="1"/>
</dbReference>
<dbReference type="InterPro" id="IPR037683">
    <property type="entry name" value="Rmd5_dRing"/>
</dbReference>
<evidence type="ECO:0000256" key="3">
    <source>
        <dbReference type="ARBA" id="ARBA00022723"/>
    </source>
</evidence>
<dbReference type="GO" id="GO:0008270">
    <property type="term" value="F:zinc ion binding"/>
    <property type="evidence" value="ECO:0007669"/>
    <property type="project" value="UniProtKB-KW"/>
</dbReference>
<gene>
    <name evidence="11" type="ORF">MVES_002948</name>
</gene>
<dbReference type="Gene3D" id="3.30.40.10">
    <property type="entry name" value="Zinc/RING finger domain, C3HC4 (zinc finger)"/>
    <property type="match status" value="1"/>
</dbReference>
<proteinExistence type="inferred from homology"/>
<dbReference type="InterPro" id="IPR006594">
    <property type="entry name" value="LisH"/>
</dbReference>
<evidence type="ECO:0000259" key="10">
    <source>
        <dbReference type="PROSITE" id="PS51867"/>
    </source>
</evidence>
<dbReference type="InterPro" id="IPR001841">
    <property type="entry name" value="Znf_RING"/>
</dbReference>
<dbReference type="InterPro" id="IPR027370">
    <property type="entry name" value="Znf-RING_euk"/>
</dbReference>
<keyword evidence="2" id="KW-0963">Cytoplasm</keyword>
<dbReference type="GO" id="GO:0005634">
    <property type="term" value="C:nucleus"/>
    <property type="evidence" value="ECO:0007669"/>
    <property type="project" value="TreeGrafter"/>
</dbReference>